<dbReference type="PANTHER" id="PTHR24148:SF73">
    <property type="entry name" value="HET DOMAIN PROTEIN (AFU_ORTHOLOGUE AFUA_8G01020)"/>
    <property type="match status" value="1"/>
</dbReference>
<dbReference type="InterPro" id="IPR010730">
    <property type="entry name" value="HET"/>
</dbReference>
<dbReference type="Pfam" id="PF26639">
    <property type="entry name" value="Het-6_barrel"/>
    <property type="match status" value="1"/>
</dbReference>
<dbReference type="EMBL" id="MU864493">
    <property type="protein sequence ID" value="KAK4184352.1"/>
    <property type="molecule type" value="Genomic_DNA"/>
</dbReference>
<dbReference type="Pfam" id="PF06985">
    <property type="entry name" value="HET"/>
    <property type="match status" value="1"/>
</dbReference>
<protein>
    <submittedName>
        <fullName evidence="2">Heterokaryon incompatibility protein-domain-containing protein</fullName>
    </submittedName>
</protein>
<dbReference type="Proteomes" id="UP001302126">
    <property type="component" value="Unassembled WGS sequence"/>
</dbReference>
<evidence type="ECO:0000313" key="3">
    <source>
        <dbReference type="Proteomes" id="UP001302126"/>
    </source>
</evidence>
<dbReference type="PANTHER" id="PTHR24148">
    <property type="entry name" value="ANKYRIN REPEAT DOMAIN-CONTAINING PROTEIN 39 HOMOLOG-RELATED"/>
    <property type="match status" value="1"/>
</dbReference>
<reference evidence="2" key="2">
    <citation type="submission" date="2023-05" db="EMBL/GenBank/DDBJ databases">
        <authorList>
            <consortium name="Lawrence Berkeley National Laboratory"/>
            <person name="Steindorff A."/>
            <person name="Hensen N."/>
            <person name="Bonometti L."/>
            <person name="Westerberg I."/>
            <person name="Brannstrom I.O."/>
            <person name="Guillou S."/>
            <person name="Cros-Aarteil S."/>
            <person name="Calhoun S."/>
            <person name="Haridas S."/>
            <person name="Kuo A."/>
            <person name="Mondo S."/>
            <person name="Pangilinan J."/>
            <person name="Riley R."/>
            <person name="Labutti K."/>
            <person name="Andreopoulos B."/>
            <person name="Lipzen A."/>
            <person name="Chen C."/>
            <person name="Yanf M."/>
            <person name="Daum C."/>
            <person name="Ng V."/>
            <person name="Clum A."/>
            <person name="Ohm R."/>
            <person name="Martin F."/>
            <person name="Silar P."/>
            <person name="Natvig D."/>
            <person name="Lalanne C."/>
            <person name="Gautier V."/>
            <person name="Ament-Velasquez S.L."/>
            <person name="Kruys A."/>
            <person name="Hutchinson M.I."/>
            <person name="Powell A.J."/>
            <person name="Barry K."/>
            <person name="Miller A.N."/>
            <person name="Grigoriev I.V."/>
            <person name="Debuchy R."/>
            <person name="Gladieux P."/>
            <person name="Thoren M.H."/>
            <person name="Johannesson H."/>
        </authorList>
    </citation>
    <scope>NUCLEOTIDE SEQUENCE</scope>
    <source>
        <strain evidence="2">PSN309</strain>
    </source>
</reference>
<comment type="caution">
    <text evidence="2">The sequence shown here is derived from an EMBL/GenBank/DDBJ whole genome shotgun (WGS) entry which is preliminary data.</text>
</comment>
<dbReference type="AlphaFoldDB" id="A0AAN6WQ54"/>
<gene>
    <name evidence="2" type="ORF">QBC35DRAFT_540565</name>
</gene>
<dbReference type="InterPro" id="IPR052895">
    <property type="entry name" value="HetReg/Transcr_Mod"/>
</dbReference>
<proteinExistence type="predicted"/>
<accession>A0AAN6WQ54</accession>
<evidence type="ECO:0000313" key="2">
    <source>
        <dbReference type="EMBL" id="KAK4184352.1"/>
    </source>
</evidence>
<keyword evidence="3" id="KW-1185">Reference proteome</keyword>
<reference evidence="2" key="1">
    <citation type="journal article" date="2023" name="Mol. Phylogenet. Evol.">
        <title>Genome-scale phylogeny and comparative genomics of the fungal order Sordariales.</title>
        <authorList>
            <person name="Hensen N."/>
            <person name="Bonometti L."/>
            <person name="Westerberg I."/>
            <person name="Brannstrom I.O."/>
            <person name="Guillou S."/>
            <person name="Cros-Aarteil S."/>
            <person name="Calhoun S."/>
            <person name="Haridas S."/>
            <person name="Kuo A."/>
            <person name="Mondo S."/>
            <person name="Pangilinan J."/>
            <person name="Riley R."/>
            <person name="LaButti K."/>
            <person name="Andreopoulos B."/>
            <person name="Lipzen A."/>
            <person name="Chen C."/>
            <person name="Yan M."/>
            <person name="Daum C."/>
            <person name="Ng V."/>
            <person name="Clum A."/>
            <person name="Steindorff A."/>
            <person name="Ohm R.A."/>
            <person name="Martin F."/>
            <person name="Silar P."/>
            <person name="Natvig D.O."/>
            <person name="Lalanne C."/>
            <person name="Gautier V."/>
            <person name="Ament-Velasquez S.L."/>
            <person name="Kruys A."/>
            <person name="Hutchinson M.I."/>
            <person name="Powell A.J."/>
            <person name="Barry K."/>
            <person name="Miller A.N."/>
            <person name="Grigoriev I.V."/>
            <person name="Debuchy R."/>
            <person name="Gladieux P."/>
            <person name="Hiltunen Thoren M."/>
            <person name="Johannesson H."/>
        </authorList>
    </citation>
    <scope>NUCLEOTIDE SEQUENCE</scope>
    <source>
        <strain evidence="2">PSN309</strain>
    </source>
</reference>
<organism evidence="2 3">
    <name type="scientific">Podospora australis</name>
    <dbReference type="NCBI Taxonomy" id="1536484"/>
    <lineage>
        <taxon>Eukaryota</taxon>
        <taxon>Fungi</taxon>
        <taxon>Dikarya</taxon>
        <taxon>Ascomycota</taxon>
        <taxon>Pezizomycotina</taxon>
        <taxon>Sordariomycetes</taxon>
        <taxon>Sordariomycetidae</taxon>
        <taxon>Sordariales</taxon>
        <taxon>Podosporaceae</taxon>
        <taxon>Podospora</taxon>
    </lineage>
</organism>
<feature type="domain" description="Heterokaryon incompatibility" evidence="1">
    <location>
        <begin position="44"/>
        <end position="187"/>
    </location>
</feature>
<sequence length="566" mass="63521">MENYQYSPLVGLSTIRVLDLERTDDGGMRCKITHGAIGELGLTALSYAWGSNEKPFELEVTALGDLADSVEIYPKRFWIDQICIDQDDVNERSSQVAMMGKIYSQANGVITYVGPAEPGDDEAIELLLKIHHHFEPFYGTPEVEDRDDTEPVPHHLRYRVDPSSPAYCRVEDMSRGEWTRRLWMVQENIIHELTVMLWGSRVLPWLALPSYEKLILVNLLPVPVLRPSSDGYLAVQLRSTRMARWSEGVDLRLFHLLSSFQDCFCTYPGDKVFALLGIADDSDLLGIEVDYSQPAREVLIQTASRIINKTEKLDILLNADVPYKVDSGLDLPSWVPGWTGRKTASLLIFELGVQASKGSSICRVPGETDSTETLKLEGIRVGTIKDDLGSFGDCWEFYKEFCNFQAVMQTVIERLGLMDREAAEAVLCSTIVAQSHWPVAGGQHHTMAARALRAFSLSLSVGWNRAENMVLAQSEEDEHFAAYIHLNAKTRYRSMYFTCTGRLCLATKDCLPGDIVAVLFGGRALYVLRPAGEDRFAYVGAAFIYGLMHGEAMDDFQYTRSVFHII</sequence>
<evidence type="ECO:0000259" key="1">
    <source>
        <dbReference type="Pfam" id="PF06985"/>
    </source>
</evidence>
<name>A0AAN6WQ54_9PEZI</name>